<keyword evidence="5" id="KW-1185">Reference proteome</keyword>
<keyword evidence="1" id="KW-0863">Zinc-finger</keyword>
<protein>
    <recommendedName>
        <fullName evidence="3">C2H2-type domain-containing protein</fullName>
    </recommendedName>
</protein>
<dbReference type="GO" id="GO:0003700">
    <property type="term" value="F:DNA-binding transcription factor activity"/>
    <property type="evidence" value="ECO:0007669"/>
    <property type="project" value="InterPro"/>
</dbReference>
<dbReference type="Proteomes" id="UP000467841">
    <property type="component" value="Unassembled WGS sequence"/>
</dbReference>
<feature type="region of interest" description="Disordered" evidence="2">
    <location>
        <begin position="1"/>
        <end position="62"/>
    </location>
</feature>
<proteinExistence type="predicted"/>
<evidence type="ECO:0000256" key="1">
    <source>
        <dbReference type="PROSITE-ProRule" id="PRU00042"/>
    </source>
</evidence>
<dbReference type="InterPro" id="IPR045320">
    <property type="entry name" value="JAGGED/SL1-like"/>
</dbReference>
<name>A0A6D2I966_9BRAS</name>
<dbReference type="EMBL" id="CACVBM020000921">
    <property type="protein sequence ID" value="CAA7024730.1"/>
    <property type="molecule type" value="Genomic_DNA"/>
</dbReference>
<keyword evidence="1" id="KW-0862">Zinc</keyword>
<dbReference type="PANTHER" id="PTHR45730:SF34">
    <property type="entry name" value="C2H2 AND C2HC ZINC FINGERS SUPERFAMILY PROTEIN"/>
    <property type="match status" value="1"/>
</dbReference>
<dbReference type="Pfam" id="PF13912">
    <property type="entry name" value="zf-C2H2_6"/>
    <property type="match status" value="1"/>
</dbReference>
<comment type="caution">
    <text evidence="4">The sequence shown here is derived from an EMBL/GenBank/DDBJ whole genome shotgun (WGS) entry which is preliminary data.</text>
</comment>
<organism evidence="4 5">
    <name type="scientific">Microthlaspi erraticum</name>
    <dbReference type="NCBI Taxonomy" id="1685480"/>
    <lineage>
        <taxon>Eukaryota</taxon>
        <taxon>Viridiplantae</taxon>
        <taxon>Streptophyta</taxon>
        <taxon>Embryophyta</taxon>
        <taxon>Tracheophyta</taxon>
        <taxon>Spermatophyta</taxon>
        <taxon>Magnoliopsida</taxon>
        <taxon>eudicotyledons</taxon>
        <taxon>Gunneridae</taxon>
        <taxon>Pentapetalae</taxon>
        <taxon>rosids</taxon>
        <taxon>malvids</taxon>
        <taxon>Brassicales</taxon>
        <taxon>Brassicaceae</taxon>
        <taxon>Coluteocarpeae</taxon>
        <taxon>Microthlaspi</taxon>
    </lineage>
</organism>
<dbReference type="InterPro" id="IPR013087">
    <property type="entry name" value="Znf_C2H2_type"/>
</dbReference>
<dbReference type="AlphaFoldDB" id="A0A6D2I966"/>
<evidence type="ECO:0000313" key="5">
    <source>
        <dbReference type="Proteomes" id="UP000467841"/>
    </source>
</evidence>
<feature type="domain" description="C2H2-type" evidence="3">
    <location>
        <begin position="81"/>
        <end position="108"/>
    </location>
</feature>
<feature type="compositionally biased region" description="Basic and acidic residues" evidence="2">
    <location>
        <begin position="43"/>
        <end position="54"/>
    </location>
</feature>
<evidence type="ECO:0000256" key="2">
    <source>
        <dbReference type="SAM" id="MobiDB-lite"/>
    </source>
</evidence>
<sequence length="288" mass="32326">MENQTLSSSSSSTPKPEELISLVVPMEESKEKAAENTNLSLGSREEVMSERRTENLGSRSGPIRTGREIMRYYPAKSNKIYTCHFCKKGFSTSQALGGHQNAHKQEREWDKKRKEMEADFPGYSFLNPYLDKPHLLLGGYSQDALSNDNHLGITLDPFKHKISNTMYPSFNNGLNRGIPDNVTVVPRLTPTRFFTGNTCTYGSSSRRLGQHMPPYNNNHPVIPRNVHSFPLAQTTNLSSNLFSQVKALGEENFISKVGKNIIVEIDDDDDQPEEGKSKTWGIDLSLSL</sequence>
<dbReference type="OrthoDB" id="1107435at2759"/>
<dbReference type="PANTHER" id="PTHR45730">
    <property type="entry name" value="ZINC FINGER PROTEIN JAGGED"/>
    <property type="match status" value="1"/>
</dbReference>
<evidence type="ECO:0000313" key="4">
    <source>
        <dbReference type="EMBL" id="CAA7024730.1"/>
    </source>
</evidence>
<dbReference type="PROSITE" id="PS00028">
    <property type="entry name" value="ZINC_FINGER_C2H2_1"/>
    <property type="match status" value="1"/>
</dbReference>
<reference evidence="4" key="1">
    <citation type="submission" date="2020-01" db="EMBL/GenBank/DDBJ databases">
        <authorList>
            <person name="Mishra B."/>
        </authorList>
    </citation>
    <scope>NUCLEOTIDE SEQUENCE [LARGE SCALE GENOMIC DNA]</scope>
</reference>
<dbReference type="Gene3D" id="3.30.160.60">
    <property type="entry name" value="Classic Zinc Finger"/>
    <property type="match status" value="1"/>
</dbReference>
<dbReference type="FunFam" id="3.30.160.60:FF:003639">
    <property type="entry name" value="C2H2 and C2HC zinc fingers superfamily protein"/>
    <property type="match status" value="1"/>
</dbReference>
<dbReference type="SUPFAM" id="SSF57667">
    <property type="entry name" value="beta-beta-alpha zinc fingers"/>
    <property type="match status" value="1"/>
</dbReference>
<evidence type="ECO:0000259" key="3">
    <source>
        <dbReference type="PROSITE" id="PS50157"/>
    </source>
</evidence>
<dbReference type="PROSITE" id="PS50157">
    <property type="entry name" value="ZINC_FINGER_C2H2_2"/>
    <property type="match status" value="1"/>
</dbReference>
<accession>A0A6D2I966</accession>
<dbReference type="GO" id="GO:0008270">
    <property type="term" value="F:zinc ion binding"/>
    <property type="evidence" value="ECO:0007669"/>
    <property type="project" value="UniProtKB-KW"/>
</dbReference>
<gene>
    <name evidence="4" type="ORF">MERR_LOCUS11965</name>
</gene>
<dbReference type="InterPro" id="IPR036236">
    <property type="entry name" value="Znf_C2H2_sf"/>
</dbReference>
<keyword evidence="1" id="KW-0479">Metal-binding</keyword>